<proteinExistence type="predicted"/>
<dbReference type="EMBL" id="LASV01000054">
    <property type="protein sequence ID" value="KKA24641.1"/>
    <property type="molecule type" value="Genomic_DNA"/>
</dbReference>
<reference evidence="1 2" key="1">
    <citation type="submission" date="2015-04" db="EMBL/GenBank/DDBJ databases">
        <authorList>
            <person name="Heijne W.H."/>
            <person name="Fedorova N.D."/>
            <person name="Nierman W.C."/>
            <person name="Vollebregt A.W."/>
            <person name="Zhao Z."/>
            <person name="Wu L."/>
            <person name="Kumar M."/>
            <person name="Stam H."/>
            <person name="van den Berg M.A."/>
            <person name="Pel H.J."/>
        </authorList>
    </citation>
    <scope>NUCLEOTIDE SEQUENCE [LARGE SCALE GENOMIC DNA]</scope>
    <source>
        <strain evidence="1 2">CBS 393.64</strain>
    </source>
</reference>
<dbReference type="Pfam" id="PF13489">
    <property type="entry name" value="Methyltransf_23"/>
    <property type="match status" value="1"/>
</dbReference>
<evidence type="ECO:0000313" key="1">
    <source>
        <dbReference type="EMBL" id="KKA24641.1"/>
    </source>
</evidence>
<evidence type="ECO:0000313" key="2">
    <source>
        <dbReference type="Proteomes" id="UP000053958"/>
    </source>
</evidence>
<gene>
    <name evidence="1" type="ORF">T310_1306</name>
</gene>
<dbReference type="STRING" id="1408163.A0A0F4Z3K2"/>
<evidence type="ECO:0008006" key="3">
    <source>
        <dbReference type="Google" id="ProtNLM"/>
    </source>
</evidence>
<dbReference type="PANTHER" id="PTHR43591:SF10">
    <property type="entry name" value="ABC TRANSMEMBRANE TYPE-1 DOMAIN-CONTAINING PROTEIN-RELATED"/>
    <property type="match status" value="1"/>
</dbReference>
<accession>A0A0F4Z3K2</accession>
<comment type="caution">
    <text evidence="1">The sequence shown here is derived from an EMBL/GenBank/DDBJ whole genome shotgun (WGS) entry which is preliminary data.</text>
</comment>
<dbReference type="Gene3D" id="3.40.50.150">
    <property type="entry name" value="Vaccinia Virus protein VP39"/>
    <property type="match status" value="1"/>
</dbReference>
<dbReference type="CDD" id="cd02440">
    <property type="entry name" value="AdoMet_MTases"/>
    <property type="match status" value="1"/>
</dbReference>
<protein>
    <recommendedName>
        <fullName evidence="3">S-adenosyl-L-methionine-dependent methyltransferase</fullName>
    </recommendedName>
</protein>
<dbReference type="GeneID" id="25313657"/>
<dbReference type="Proteomes" id="UP000053958">
    <property type="component" value="Unassembled WGS sequence"/>
</dbReference>
<keyword evidence="2" id="KW-1185">Reference proteome</keyword>
<sequence length="334" mass="38324">MAGAFTATRREFPNDEQEQDRLDMFHHIFKLALGGKLFLAPIQREGPLRILDIGTGTGIWAIEMADEFPSAELLTSQVLGNDLSPIQPQWVPPNVVFEVDDVEAEWPDRKPFDFIHSRYMCGSIQDWPRLFQQAYKQTKIGGWVEFQDFHLVNYSEDGSLKEGNNVNRMYELLREACDRVNRPITIGVHLKRWAEEAGFKNVHHKVIPLPLGTWPKDPKMKEIGALNMLQFLEGLEAFSVSTFTNVLGWSIEEVQVFLALVRKDAKDRSVHMMHNLLAMLSTARGWTSLSTPYIRINPEYISCPNALLIPYHPSDPHYRTWLTYLPTSSNLDMP</sequence>
<dbReference type="OrthoDB" id="2013972at2759"/>
<dbReference type="InterPro" id="IPR029063">
    <property type="entry name" value="SAM-dependent_MTases_sf"/>
</dbReference>
<dbReference type="GO" id="GO:0008168">
    <property type="term" value="F:methyltransferase activity"/>
    <property type="evidence" value="ECO:0007669"/>
    <property type="project" value="TreeGrafter"/>
</dbReference>
<dbReference type="SUPFAM" id="SSF53335">
    <property type="entry name" value="S-adenosyl-L-methionine-dependent methyltransferases"/>
    <property type="match status" value="1"/>
</dbReference>
<dbReference type="RefSeq" id="XP_013331253.1">
    <property type="nucleotide sequence ID" value="XM_013475799.1"/>
</dbReference>
<dbReference type="PANTHER" id="PTHR43591">
    <property type="entry name" value="METHYLTRANSFERASE"/>
    <property type="match status" value="1"/>
</dbReference>
<dbReference type="AlphaFoldDB" id="A0A0F4Z3K2"/>
<name>A0A0F4Z3K2_RASE3</name>
<organism evidence="1 2">
    <name type="scientific">Rasamsonia emersonii (strain ATCC 16479 / CBS 393.64 / IMI 116815)</name>
    <dbReference type="NCBI Taxonomy" id="1408163"/>
    <lineage>
        <taxon>Eukaryota</taxon>
        <taxon>Fungi</taxon>
        <taxon>Dikarya</taxon>
        <taxon>Ascomycota</taxon>
        <taxon>Pezizomycotina</taxon>
        <taxon>Eurotiomycetes</taxon>
        <taxon>Eurotiomycetidae</taxon>
        <taxon>Eurotiales</taxon>
        <taxon>Trichocomaceae</taxon>
        <taxon>Rasamsonia</taxon>
    </lineage>
</organism>